<proteinExistence type="predicted"/>
<evidence type="ECO:0000313" key="2">
    <source>
        <dbReference type="Proteomes" id="UP000828251"/>
    </source>
</evidence>
<protein>
    <submittedName>
        <fullName evidence="1">Uncharacterized protein</fullName>
    </submittedName>
</protein>
<name>A0A9D4AL52_9ROSI</name>
<reference evidence="1 2" key="1">
    <citation type="journal article" date="2021" name="Plant Biotechnol. J.">
        <title>Multi-omics assisted identification of the key and species-specific regulatory components of drought-tolerant mechanisms in Gossypium stocksii.</title>
        <authorList>
            <person name="Yu D."/>
            <person name="Ke L."/>
            <person name="Zhang D."/>
            <person name="Wu Y."/>
            <person name="Sun Y."/>
            <person name="Mei J."/>
            <person name="Sun J."/>
            <person name="Sun Y."/>
        </authorList>
    </citation>
    <scope>NUCLEOTIDE SEQUENCE [LARGE SCALE GENOMIC DNA]</scope>
    <source>
        <strain evidence="2">cv. E1</strain>
        <tissue evidence="1">Leaf</tissue>
    </source>
</reference>
<gene>
    <name evidence="1" type="ORF">J1N35_001189</name>
</gene>
<dbReference type="Proteomes" id="UP000828251">
    <property type="component" value="Unassembled WGS sequence"/>
</dbReference>
<sequence length="89" mass="10672">MEPLMRTQGYNACYDWYTYLHLVASNKQDEEASLEELEEDCRKPNLNEAFEDGMSKCWENTKVMKIQLDHILELLQHQTRRQNSVEEYV</sequence>
<organism evidence="1 2">
    <name type="scientific">Gossypium stocksii</name>
    <dbReference type="NCBI Taxonomy" id="47602"/>
    <lineage>
        <taxon>Eukaryota</taxon>
        <taxon>Viridiplantae</taxon>
        <taxon>Streptophyta</taxon>
        <taxon>Embryophyta</taxon>
        <taxon>Tracheophyta</taxon>
        <taxon>Spermatophyta</taxon>
        <taxon>Magnoliopsida</taxon>
        <taxon>eudicotyledons</taxon>
        <taxon>Gunneridae</taxon>
        <taxon>Pentapetalae</taxon>
        <taxon>rosids</taxon>
        <taxon>malvids</taxon>
        <taxon>Malvales</taxon>
        <taxon>Malvaceae</taxon>
        <taxon>Malvoideae</taxon>
        <taxon>Gossypium</taxon>
    </lineage>
</organism>
<keyword evidence="2" id="KW-1185">Reference proteome</keyword>
<comment type="caution">
    <text evidence="1">The sequence shown here is derived from an EMBL/GenBank/DDBJ whole genome shotgun (WGS) entry which is preliminary data.</text>
</comment>
<accession>A0A9D4AL52</accession>
<dbReference type="AlphaFoldDB" id="A0A9D4AL52"/>
<dbReference type="EMBL" id="JAIQCV010000001">
    <property type="protein sequence ID" value="KAH1129811.1"/>
    <property type="molecule type" value="Genomic_DNA"/>
</dbReference>
<evidence type="ECO:0000313" key="1">
    <source>
        <dbReference type="EMBL" id="KAH1129811.1"/>
    </source>
</evidence>